<evidence type="ECO:0000313" key="4">
    <source>
        <dbReference type="Proteomes" id="UP000289152"/>
    </source>
</evidence>
<evidence type="ECO:0000313" key="3">
    <source>
        <dbReference type="EMBL" id="RXK40230.1"/>
    </source>
</evidence>
<dbReference type="Proteomes" id="UP000289152">
    <property type="component" value="Unassembled WGS sequence"/>
</dbReference>
<dbReference type="VEuPathDB" id="FungiDB:TREMEDRAFT_64605"/>
<comment type="caution">
    <text evidence="3">The sequence shown here is derived from an EMBL/GenBank/DDBJ whole genome shotgun (WGS) entry which is preliminary data.</text>
</comment>
<keyword evidence="2" id="KW-1133">Transmembrane helix</keyword>
<feature type="transmembrane region" description="Helical" evidence="2">
    <location>
        <begin position="163"/>
        <end position="188"/>
    </location>
</feature>
<feature type="transmembrane region" description="Helical" evidence="2">
    <location>
        <begin position="45"/>
        <end position="72"/>
    </location>
</feature>
<sequence length="312" mass="33630">MTEKPPTTKGKNREKTTTETIDSGTDPGDKEKKTRNRTDSYPISLNLWILEFVILILLGLVCFGSATTWAIVRDSKDGIYVGTLQSCTQSSCTYLTASTSSSSSSSPTLPGVDIPSLFLTLGLGCLAAFYMTMILFIFSFARFFRPPPSSTESNKWGHKFARYAYAVTRLYLGVEAILVFALACKASYVANQAKGAGSVGWAVVGSGLAALWVSSILLFFCWVLDYTAPNSKTHKFFINHDLLPYFKSCFGGCCGTGCCGMSCCGSSDNPVNAAERGQGGGSGGKDSNKGGGTRADASEDTMAHERRRRRKR</sequence>
<feature type="compositionally biased region" description="Gly residues" evidence="1">
    <location>
        <begin position="277"/>
        <end position="293"/>
    </location>
</feature>
<dbReference type="EMBL" id="SDIL01000021">
    <property type="protein sequence ID" value="RXK40230.1"/>
    <property type="molecule type" value="Genomic_DNA"/>
</dbReference>
<feature type="transmembrane region" description="Helical" evidence="2">
    <location>
        <begin position="117"/>
        <end position="143"/>
    </location>
</feature>
<feature type="region of interest" description="Disordered" evidence="1">
    <location>
        <begin position="1"/>
        <end position="35"/>
    </location>
</feature>
<keyword evidence="4" id="KW-1185">Reference proteome</keyword>
<protein>
    <submittedName>
        <fullName evidence="3">Uncharacterized protein</fullName>
    </submittedName>
</protein>
<dbReference type="InParanoid" id="A0A4Q1BQR6"/>
<keyword evidence="2" id="KW-0812">Transmembrane</keyword>
<gene>
    <name evidence="3" type="ORF">M231_02504</name>
</gene>
<dbReference type="AlphaFoldDB" id="A0A4Q1BQR6"/>
<reference evidence="3 4" key="1">
    <citation type="submission" date="2016-06" db="EMBL/GenBank/DDBJ databases">
        <title>Evolution of pathogenesis and genome organization in the Tremellales.</title>
        <authorList>
            <person name="Cuomo C."/>
            <person name="Litvintseva A."/>
            <person name="Heitman J."/>
            <person name="Chen Y."/>
            <person name="Sun S."/>
            <person name="Springer D."/>
            <person name="Dromer F."/>
            <person name="Young S."/>
            <person name="Zeng Q."/>
            <person name="Chapman S."/>
            <person name="Gujja S."/>
            <person name="Saif S."/>
            <person name="Birren B."/>
        </authorList>
    </citation>
    <scope>NUCLEOTIDE SEQUENCE [LARGE SCALE GENOMIC DNA]</scope>
    <source>
        <strain evidence="3 4">ATCC 28783</strain>
    </source>
</reference>
<evidence type="ECO:0000256" key="1">
    <source>
        <dbReference type="SAM" id="MobiDB-lite"/>
    </source>
</evidence>
<organism evidence="3 4">
    <name type="scientific">Tremella mesenterica</name>
    <name type="common">Jelly fungus</name>
    <dbReference type="NCBI Taxonomy" id="5217"/>
    <lineage>
        <taxon>Eukaryota</taxon>
        <taxon>Fungi</taxon>
        <taxon>Dikarya</taxon>
        <taxon>Basidiomycota</taxon>
        <taxon>Agaricomycotina</taxon>
        <taxon>Tremellomycetes</taxon>
        <taxon>Tremellales</taxon>
        <taxon>Tremellaceae</taxon>
        <taxon>Tremella</taxon>
    </lineage>
</organism>
<evidence type="ECO:0000256" key="2">
    <source>
        <dbReference type="SAM" id="Phobius"/>
    </source>
</evidence>
<feature type="region of interest" description="Disordered" evidence="1">
    <location>
        <begin position="275"/>
        <end position="312"/>
    </location>
</feature>
<feature type="transmembrane region" description="Helical" evidence="2">
    <location>
        <begin position="200"/>
        <end position="224"/>
    </location>
</feature>
<keyword evidence="2" id="KW-0472">Membrane</keyword>
<accession>A0A4Q1BQR6</accession>
<proteinExistence type="predicted"/>
<name>A0A4Q1BQR6_TREME</name>